<evidence type="ECO:0000313" key="2">
    <source>
        <dbReference type="Proteomes" id="UP000006983"/>
    </source>
</evidence>
<gene>
    <name evidence="1" type="ORF">RSSL_00770</name>
</gene>
<evidence type="ECO:0000313" key="1">
    <source>
        <dbReference type="EMBL" id="EJO15587.1"/>
    </source>
</evidence>
<reference evidence="1 2" key="1">
    <citation type="journal article" date="2012" name="J. Bacteriol.">
        <title>Genome Sequence of the Lantibiotic Bacteriocin Producer Streptococcus salivarius Strain K12.</title>
        <authorList>
            <person name="Barretto C."/>
            <person name="Alvarez-Martin P."/>
            <person name="Foata F."/>
            <person name="Renault P."/>
            <person name="Berger B."/>
        </authorList>
    </citation>
    <scope>NUCLEOTIDE SEQUENCE [LARGE SCALE GENOMIC DNA]</scope>
    <source>
        <strain evidence="1 2">K12</strain>
    </source>
</reference>
<protein>
    <submittedName>
        <fullName evidence="1">Uncharacterized protein</fullName>
    </submittedName>
</protein>
<organism evidence="1 2">
    <name type="scientific">Streptococcus salivarius K12</name>
    <dbReference type="NCBI Taxonomy" id="1200793"/>
    <lineage>
        <taxon>Bacteria</taxon>
        <taxon>Bacillati</taxon>
        <taxon>Bacillota</taxon>
        <taxon>Bacilli</taxon>
        <taxon>Lactobacillales</taxon>
        <taxon>Streptococcaceae</taxon>
        <taxon>Streptococcus</taxon>
    </lineage>
</organism>
<sequence length="31" mass="3881">MSYFLNFIRNDSLFIETFFFIYFTSFAKQDQ</sequence>
<dbReference type="Proteomes" id="UP000006983">
    <property type="component" value="Unassembled WGS sequence"/>
</dbReference>
<dbReference type="AlphaFoldDB" id="J7SHT0"/>
<keyword evidence="2" id="KW-1185">Reference proteome</keyword>
<proteinExistence type="predicted"/>
<comment type="caution">
    <text evidence="1">The sequence shown here is derived from an EMBL/GenBank/DDBJ whole genome shotgun (WGS) entry which is preliminary data.</text>
</comment>
<dbReference type="EMBL" id="ALIF01000006">
    <property type="protein sequence ID" value="EJO15587.1"/>
    <property type="molecule type" value="Genomic_DNA"/>
</dbReference>
<accession>J7SHT0</accession>
<name>J7SHT0_STRSL</name>